<dbReference type="NCBIfam" id="TIGR00632">
    <property type="entry name" value="vsr"/>
    <property type="match status" value="1"/>
</dbReference>
<evidence type="ECO:0000256" key="4">
    <source>
        <dbReference type="ARBA" id="ARBA00022801"/>
    </source>
</evidence>
<organism evidence="7 8">
    <name type="scientific">Pelagibacterium lacus</name>
    <dbReference type="NCBI Taxonomy" id="2282655"/>
    <lineage>
        <taxon>Bacteria</taxon>
        <taxon>Pseudomonadati</taxon>
        <taxon>Pseudomonadota</taxon>
        <taxon>Alphaproteobacteria</taxon>
        <taxon>Hyphomicrobiales</taxon>
        <taxon>Devosiaceae</taxon>
        <taxon>Pelagibacterium</taxon>
    </lineage>
</organism>
<dbReference type="Proteomes" id="UP000253759">
    <property type="component" value="Unassembled WGS sequence"/>
</dbReference>
<dbReference type="GO" id="GO:0016787">
    <property type="term" value="F:hydrolase activity"/>
    <property type="evidence" value="ECO:0007669"/>
    <property type="project" value="UniProtKB-KW"/>
</dbReference>
<dbReference type="SUPFAM" id="SSF52980">
    <property type="entry name" value="Restriction endonuclease-like"/>
    <property type="match status" value="1"/>
</dbReference>
<evidence type="ECO:0000256" key="2">
    <source>
        <dbReference type="ARBA" id="ARBA00022759"/>
    </source>
</evidence>
<dbReference type="AlphaFoldDB" id="A0A369W1H7"/>
<gene>
    <name evidence="7" type="primary">vsr</name>
    <name evidence="7" type="ORF">DVH29_14785</name>
</gene>
<keyword evidence="3 6" id="KW-0227">DNA damage</keyword>
<dbReference type="GO" id="GO:0006298">
    <property type="term" value="P:mismatch repair"/>
    <property type="evidence" value="ECO:0007669"/>
    <property type="project" value="UniProtKB-UniRule"/>
</dbReference>
<comment type="similarity">
    <text evidence="6">Belongs to the vsr family.</text>
</comment>
<comment type="function">
    <text evidence="6">May nick specific sequences that contain T:G mispairs resulting from m5C-deamination.</text>
</comment>
<evidence type="ECO:0000256" key="3">
    <source>
        <dbReference type="ARBA" id="ARBA00022763"/>
    </source>
</evidence>
<dbReference type="InterPro" id="IPR011335">
    <property type="entry name" value="Restrct_endonuc-II-like"/>
</dbReference>
<evidence type="ECO:0000256" key="6">
    <source>
        <dbReference type="PIRNR" id="PIRNR018267"/>
    </source>
</evidence>
<dbReference type="PIRSF" id="PIRSF018267">
    <property type="entry name" value="VSR_endonuc"/>
    <property type="match status" value="1"/>
</dbReference>
<sequence>MLNTSPHRSWTMARVGQKDTKPEMVVRRLVHGMGYRFRLHRKDLPGSPDIVLPGLRKVIEVRGCFWHRHPDPSCGRARVPKTRQDFWIPKLERNAQRDAENERQLRALGWDLMVVWECQTTPQHRQYLEAALQGFLSG</sequence>
<dbReference type="EMBL" id="QQNH01000034">
    <property type="protein sequence ID" value="RDE07807.1"/>
    <property type="molecule type" value="Genomic_DNA"/>
</dbReference>
<comment type="caution">
    <text evidence="7">The sequence shown here is derived from an EMBL/GenBank/DDBJ whole genome shotgun (WGS) entry which is preliminary data.</text>
</comment>
<dbReference type="EC" id="3.1.-.-" evidence="6"/>
<keyword evidence="1 6" id="KW-0540">Nuclease</keyword>
<keyword evidence="5 6" id="KW-0234">DNA repair</keyword>
<keyword evidence="2 6" id="KW-0255">Endonuclease</keyword>
<dbReference type="Pfam" id="PF03852">
    <property type="entry name" value="Vsr"/>
    <property type="match status" value="1"/>
</dbReference>
<evidence type="ECO:0000313" key="7">
    <source>
        <dbReference type="EMBL" id="RDE07807.1"/>
    </source>
</evidence>
<evidence type="ECO:0000256" key="1">
    <source>
        <dbReference type="ARBA" id="ARBA00022722"/>
    </source>
</evidence>
<dbReference type="CDD" id="cd00221">
    <property type="entry name" value="Vsr"/>
    <property type="match status" value="1"/>
</dbReference>
<reference evidence="8" key="1">
    <citation type="submission" date="2018-07" db="EMBL/GenBank/DDBJ databases">
        <authorList>
            <person name="Liu B.-T."/>
            <person name="Du Z."/>
        </authorList>
    </citation>
    <scope>NUCLEOTIDE SEQUENCE [LARGE SCALE GENOMIC DNA]</scope>
    <source>
        <strain evidence="8">XYN52</strain>
    </source>
</reference>
<accession>A0A369W1H7</accession>
<evidence type="ECO:0000256" key="5">
    <source>
        <dbReference type="ARBA" id="ARBA00023204"/>
    </source>
</evidence>
<keyword evidence="8" id="KW-1185">Reference proteome</keyword>
<dbReference type="GO" id="GO:0004519">
    <property type="term" value="F:endonuclease activity"/>
    <property type="evidence" value="ECO:0007669"/>
    <property type="project" value="UniProtKB-KW"/>
</dbReference>
<dbReference type="OrthoDB" id="9801520at2"/>
<proteinExistence type="inferred from homology"/>
<keyword evidence="4 6" id="KW-0378">Hydrolase</keyword>
<dbReference type="InterPro" id="IPR004603">
    <property type="entry name" value="DNA_mismatch_endonuc_vsr"/>
</dbReference>
<name>A0A369W1H7_9HYPH</name>
<dbReference type="Gene3D" id="3.40.960.10">
    <property type="entry name" value="VSR Endonuclease"/>
    <property type="match status" value="1"/>
</dbReference>
<protein>
    <recommendedName>
        <fullName evidence="6">Very short patch repair endonuclease</fullName>
        <ecNumber evidence="6">3.1.-.-</ecNumber>
    </recommendedName>
</protein>
<evidence type="ECO:0000313" key="8">
    <source>
        <dbReference type="Proteomes" id="UP000253759"/>
    </source>
</evidence>